<sequence>MVFPFGVSISDFVTGVKLVKDAIDSLSDTRGARADYAELSRSMGSLERALTAASAAVLDTDARRDALQKTVKDCQDCIASFLNDIAKFNALLNPKASTLGMSARLRKIQWALCKKEDVMKFRSRVEMHVGALDMLLLTFQVESLMRVHTRVENTHGLVVGIENQLKESQTVQDAQNQQLKRIIDLQEDDALRTLARKDNHNVLLDIQQKLTSVVSPEDQQMIVHLLQQTLQKNELLEQQLEELKGQNQILERHILEIKATVQMQRNLPPQVLLQQPVILHDAVGRISPFHLEFINSAKALKAVLKVRFQNVGLRKIIANEYGLRDANKQTDIDLFRSWETVFLPGQHVEMSMWFADDELQQNRCPGCTCYDSRHFEEREGVKCLFCPMTYWRRGAIDFDDSEADGKSKPPSKEALDPISSFCRVDLVETKEPKTESVQGENHPIVHSIQPYEEDVWYCPHCGDGPYSSWNRVCASCSSINF</sequence>
<dbReference type="EMBL" id="MU005612">
    <property type="protein sequence ID" value="KAF2678413.1"/>
    <property type="molecule type" value="Genomic_DNA"/>
</dbReference>
<feature type="coiled-coil region" evidence="1">
    <location>
        <begin position="226"/>
        <end position="260"/>
    </location>
</feature>
<protein>
    <recommendedName>
        <fullName evidence="2">Ubiquitin-like domain-containing protein</fullName>
    </recommendedName>
</protein>
<dbReference type="Pfam" id="PF22893">
    <property type="entry name" value="ULD_2"/>
    <property type="match status" value="1"/>
</dbReference>
<dbReference type="OrthoDB" id="3045089at2759"/>
<keyword evidence="1" id="KW-0175">Coiled coil</keyword>
<evidence type="ECO:0000256" key="1">
    <source>
        <dbReference type="SAM" id="Coils"/>
    </source>
</evidence>
<accession>A0A6G1IK98</accession>
<dbReference type="AlphaFoldDB" id="A0A6G1IK98"/>
<proteinExistence type="predicted"/>
<evidence type="ECO:0000313" key="3">
    <source>
        <dbReference type="EMBL" id="KAF2678413.1"/>
    </source>
</evidence>
<reference evidence="3" key="1">
    <citation type="journal article" date="2020" name="Stud. Mycol.">
        <title>101 Dothideomycetes genomes: a test case for predicting lifestyles and emergence of pathogens.</title>
        <authorList>
            <person name="Haridas S."/>
            <person name="Albert R."/>
            <person name="Binder M."/>
            <person name="Bloem J."/>
            <person name="Labutti K."/>
            <person name="Salamov A."/>
            <person name="Andreopoulos B."/>
            <person name="Baker S."/>
            <person name="Barry K."/>
            <person name="Bills G."/>
            <person name="Bluhm B."/>
            <person name="Cannon C."/>
            <person name="Castanera R."/>
            <person name="Culley D."/>
            <person name="Daum C."/>
            <person name="Ezra D."/>
            <person name="Gonzalez J."/>
            <person name="Henrissat B."/>
            <person name="Kuo A."/>
            <person name="Liang C."/>
            <person name="Lipzen A."/>
            <person name="Lutzoni F."/>
            <person name="Magnuson J."/>
            <person name="Mondo S."/>
            <person name="Nolan M."/>
            <person name="Ohm R."/>
            <person name="Pangilinan J."/>
            <person name="Park H.-J."/>
            <person name="Ramirez L."/>
            <person name="Alfaro M."/>
            <person name="Sun H."/>
            <person name="Tritt A."/>
            <person name="Yoshinaga Y."/>
            <person name="Zwiers L.-H."/>
            <person name="Turgeon B."/>
            <person name="Goodwin S."/>
            <person name="Spatafora J."/>
            <person name="Crous P."/>
            <person name="Grigoriev I."/>
        </authorList>
    </citation>
    <scope>NUCLEOTIDE SEQUENCE</scope>
    <source>
        <strain evidence="3">CBS 122367</strain>
    </source>
</reference>
<evidence type="ECO:0000313" key="4">
    <source>
        <dbReference type="Proteomes" id="UP000799291"/>
    </source>
</evidence>
<dbReference type="PANTHER" id="PTHR38886">
    <property type="entry name" value="SESA DOMAIN-CONTAINING PROTEIN"/>
    <property type="match status" value="1"/>
</dbReference>
<gene>
    <name evidence="3" type="ORF">K458DRAFT_394952</name>
</gene>
<dbReference type="InterPro" id="IPR054464">
    <property type="entry name" value="ULD_fung"/>
</dbReference>
<organism evidence="3 4">
    <name type="scientific">Lentithecium fluviatile CBS 122367</name>
    <dbReference type="NCBI Taxonomy" id="1168545"/>
    <lineage>
        <taxon>Eukaryota</taxon>
        <taxon>Fungi</taxon>
        <taxon>Dikarya</taxon>
        <taxon>Ascomycota</taxon>
        <taxon>Pezizomycotina</taxon>
        <taxon>Dothideomycetes</taxon>
        <taxon>Pleosporomycetidae</taxon>
        <taxon>Pleosporales</taxon>
        <taxon>Massarineae</taxon>
        <taxon>Lentitheciaceae</taxon>
        <taxon>Lentithecium</taxon>
    </lineage>
</organism>
<evidence type="ECO:0000259" key="2">
    <source>
        <dbReference type="Pfam" id="PF22893"/>
    </source>
</evidence>
<keyword evidence="4" id="KW-1185">Reference proteome</keyword>
<feature type="domain" description="Ubiquitin-like" evidence="2">
    <location>
        <begin position="274"/>
        <end position="354"/>
    </location>
</feature>
<name>A0A6G1IK98_9PLEO</name>
<dbReference type="PANTHER" id="PTHR38886:SF1">
    <property type="entry name" value="NACHT-NTPASE AND P-LOOP NTPASES N-TERMINAL DOMAIN-CONTAINING PROTEIN"/>
    <property type="match status" value="1"/>
</dbReference>
<dbReference type="Proteomes" id="UP000799291">
    <property type="component" value="Unassembled WGS sequence"/>
</dbReference>